<name>A0AAJ0ZPR1_9PSED</name>
<dbReference type="Proteomes" id="UP000787568">
    <property type="component" value="Unassembled WGS sequence"/>
</dbReference>
<protein>
    <recommendedName>
        <fullName evidence="1">Imm33-like domain-containing protein</fullName>
    </recommendedName>
</protein>
<evidence type="ECO:0000259" key="1">
    <source>
        <dbReference type="Pfam" id="PF24719"/>
    </source>
</evidence>
<dbReference type="AlphaFoldDB" id="A0AAJ0ZPR1"/>
<accession>A0AAJ0ZPR1</accession>
<organism evidence="2 3">
    <name type="scientific">Pseudomonas chlororaphis subsp. aurantiaca</name>
    <dbReference type="NCBI Taxonomy" id="86192"/>
    <lineage>
        <taxon>Bacteria</taxon>
        <taxon>Pseudomonadati</taxon>
        <taxon>Pseudomonadota</taxon>
        <taxon>Gammaproteobacteria</taxon>
        <taxon>Pseudomonadales</taxon>
        <taxon>Pseudomonadaceae</taxon>
        <taxon>Pseudomonas</taxon>
    </lineage>
</organism>
<dbReference type="InterPro" id="IPR056509">
    <property type="entry name" value="Imm33-like"/>
</dbReference>
<reference evidence="2" key="1">
    <citation type="submission" date="2020-12" db="EMBL/GenBank/DDBJ databases">
        <title>Generalized mutagenesis with transposon Tn5. A laboratory procedure for the identification of genes responsible for a bacterial phenotype and its regulation, illustrated with phenazine production in Pseudomonas chlororaphis.</title>
        <authorList>
            <person name="Muzio F."/>
            <person name="Sobrero P."/>
            <person name="Agaras B."/>
            <person name="Valverde C."/>
        </authorList>
    </citation>
    <scope>NUCLEOTIDE SEQUENCE</scope>
    <source>
        <strain evidence="2">SMMP3</strain>
    </source>
</reference>
<proteinExistence type="predicted"/>
<sequence>MQKDICEKYGLPVLPPEDMVAIALATLGKLPIYGTRISLPEGGTVSWFIHCGEHSSADDFYQAVHTEHLREMLPQVMNYLCLPAGARFIIDNEGYEDVWMEADSE</sequence>
<dbReference type="EMBL" id="JAEEFW010000010">
    <property type="protein sequence ID" value="MBU4636588.1"/>
    <property type="molecule type" value="Genomic_DNA"/>
</dbReference>
<comment type="caution">
    <text evidence="2">The sequence shown here is derived from an EMBL/GenBank/DDBJ whole genome shotgun (WGS) entry which is preliminary data.</text>
</comment>
<feature type="domain" description="Imm33-like" evidence="1">
    <location>
        <begin position="2"/>
        <end position="100"/>
    </location>
</feature>
<dbReference type="RefSeq" id="WP_096376032.1">
    <property type="nucleotide sequence ID" value="NZ_CP027717.1"/>
</dbReference>
<gene>
    <name evidence="2" type="ORF">I8747_27620</name>
</gene>
<evidence type="ECO:0000313" key="2">
    <source>
        <dbReference type="EMBL" id="MBU4636588.1"/>
    </source>
</evidence>
<dbReference type="Pfam" id="PF24719">
    <property type="entry name" value="Imm33-like"/>
    <property type="match status" value="1"/>
</dbReference>
<evidence type="ECO:0000313" key="3">
    <source>
        <dbReference type="Proteomes" id="UP000787568"/>
    </source>
</evidence>